<dbReference type="Proteomes" id="UP001165384">
    <property type="component" value="Unassembled WGS sequence"/>
</dbReference>
<dbReference type="InterPro" id="IPR011006">
    <property type="entry name" value="CheY-like_superfamily"/>
</dbReference>
<dbReference type="PANTHER" id="PTHR48111">
    <property type="entry name" value="REGULATOR OF RPOS"/>
    <property type="match status" value="1"/>
</dbReference>
<dbReference type="SMART" id="SM00448">
    <property type="entry name" value="REC"/>
    <property type="match status" value="1"/>
</dbReference>
<feature type="domain" description="OmpR/PhoB-type" evidence="9">
    <location>
        <begin position="130"/>
        <end position="229"/>
    </location>
</feature>
<dbReference type="InterPro" id="IPR001789">
    <property type="entry name" value="Sig_transdc_resp-reg_receiver"/>
</dbReference>
<reference evidence="10" key="1">
    <citation type="submission" date="2022-01" db="EMBL/GenBank/DDBJ databases">
        <authorList>
            <person name="Jo J.-H."/>
            <person name="Im W.-T."/>
        </authorList>
    </citation>
    <scope>NUCLEOTIDE SEQUENCE</scope>
    <source>
        <strain evidence="10">XY25</strain>
    </source>
</reference>
<evidence type="ECO:0000313" key="11">
    <source>
        <dbReference type="Proteomes" id="UP001165384"/>
    </source>
</evidence>
<evidence type="ECO:0000256" key="2">
    <source>
        <dbReference type="ARBA" id="ARBA00023012"/>
    </source>
</evidence>
<evidence type="ECO:0000259" key="9">
    <source>
        <dbReference type="PROSITE" id="PS51755"/>
    </source>
</evidence>
<dbReference type="Pfam" id="PF00072">
    <property type="entry name" value="Response_reg"/>
    <property type="match status" value="1"/>
</dbReference>
<dbReference type="InterPro" id="IPR039420">
    <property type="entry name" value="WalR-like"/>
</dbReference>
<keyword evidence="3" id="KW-0805">Transcription regulation</keyword>
<evidence type="ECO:0000256" key="3">
    <source>
        <dbReference type="ARBA" id="ARBA00023015"/>
    </source>
</evidence>
<keyword evidence="2" id="KW-0902">Two-component regulatory system</keyword>
<dbReference type="SUPFAM" id="SSF52172">
    <property type="entry name" value="CheY-like"/>
    <property type="match status" value="1"/>
</dbReference>
<dbReference type="Pfam" id="PF00486">
    <property type="entry name" value="Trans_reg_C"/>
    <property type="match status" value="1"/>
</dbReference>
<dbReference type="SMART" id="SM00862">
    <property type="entry name" value="Trans_reg_C"/>
    <property type="match status" value="1"/>
</dbReference>
<dbReference type="PROSITE" id="PS51755">
    <property type="entry name" value="OMPR_PHOB"/>
    <property type="match status" value="1"/>
</dbReference>
<keyword evidence="5" id="KW-0804">Transcription</keyword>
<feature type="domain" description="Response regulatory" evidence="8">
    <location>
        <begin position="4"/>
        <end position="116"/>
    </location>
</feature>
<dbReference type="Gene3D" id="3.40.50.2300">
    <property type="match status" value="1"/>
</dbReference>
<organism evidence="10 11">
    <name type="scientific">Dechloromonas hankyongensis</name>
    <dbReference type="NCBI Taxonomy" id="2908002"/>
    <lineage>
        <taxon>Bacteria</taxon>
        <taxon>Pseudomonadati</taxon>
        <taxon>Pseudomonadota</taxon>
        <taxon>Betaproteobacteria</taxon>
        <taxon>Rhodocyclales</taxon>
        <taxon>Azonexaceae</taxon>
        <taxon>Dechloromonas</taxon>
    </lineage>
</organism>
<name>A0ABS9K0M5_9RHOO</name>
<evidence type="ECO:0000256" key="1">
    <source>
        <dbReference type="ARBA" id="ARBA00022553"/>
    </source>
</evidence>
<dbReference type="InterPro" id="IPR016032">
    <property type="entry name" value="Sig_transdc_resp-reg_C-effctor"/>
</dbReference>
<feature type="modified residue" description="4-aspartylphosphate" evidence="6">
    <location>
        <position position="52"/>
    </location>
</feature>
<accession>A0ABS9K0M5</accession>
<dbReference type="PANTHER" id="PTHR48111:SF4">
    <property type="entry name" value="DNA-BINDING DUAL TRANSCRIPTIONAL REGULATOR OMPR"/>
    <property type="match status" value="1"/>
</dbReference>
<dbReference type="RefSeq" id="WP_275708829.1">
    <property type="nucleotide sequence ID" value="NZ_JAKLTN010000001.1"/>
</dbReference>
<proteinExistence type="predicted"/>
<evidence type="ECO:0000256" key="4">
    <source>
        <dbReference type="ARBA" id="ARBA00023125"/>
    </source>
</evidence>
<protein>
    <submittedName>
        <fullName evidence="10">Response regulator transcription factor</fullName>
    </submittedName>
</protein>
<dbReference type="PROSITE" id="PS50110">
    <property type="entry name" value="RESPONSE_REGULATORY"/>
    <property type="match status" value="1"/>
</dbReference>
<keyword evidence="4 7" id="KW-0238">DNA-binding</keyword>
<evidence type="ECO:0000256" key="7">
    <source>
        <dbReference type="PROSITE-ProRule" id="PRU01091"/>
    </source>
</evidence>
<dbReference type="InterPro" id="IPR001867">
    <property type="entry name" value="OmpR/PhoB-type_DNA-bd"/>
</dbReference>
<keyword evidence="11" id="KW-1185">Reference proteome</keyword>
<dbReference type="CDD" id="cd00383">
    <property type="entry name" value="trans_reg_C"/>
    <property type="match status" value="1"/>
</dbReference>
<dbReference type="SUPFAM" id="SSF46894">
    <property type="entry name" value="C-terminal effector domain of the bipartite response regulators"/>
    <property type="match status" value="1"/>
</dbReference>
<evidence type="ECO:0000256" key="6">
    <source>
        <dbReference type="PROSITE-ProRule" id="PRU00169"/>
    </source>
</evidence>
<dbReference type="EMBL" id="JAKLTN010000001">
    <property type="protein sequence ID" value="MCG2576654.1"/>
    <property type="molecule type" value="Genomic_DNA"/>
</dbReference>
<feature type="DNA-binding region" description="OmpR/PhoB-type" evidence="7">
    <location>
        <begin position="130"/>
        <end position="229"/>
    </location>
</feature>
<dbReference type="Gene3D" id="1.10.10.10">
    <property type="entry name" value="Winged helix-like DNA-binding domain superfamily/Winged helix DNA-binding domain"/>
    <property type="match status" value="1"/>
</dbReference>
<evidence type="ECO:0000313" key="10">
    <source>
        <dbReference type="EMBL" id="MCG2576654.1"/>
    </source>
</evidence>
<dbReference type="Gene3D" id="6.10.250.690">
    <property type="match status" value="1"/>
</dbReference>
<sequence length="235" mass="25945">MRQTALIVDGDSDSRHLLSSALAAAGIDSIHAAPGAAVWQQLDHAPDIIILDLSLPDGDGLDLLRQLRQTSDLPVLIHATGSDESQRITGIELGADDFLPKSCTMRELLARVRGLLRRTRRSAPTPRSEPRRLHFGEWTLDTATRQLTRPDNASPTLGGPGYALLLAFLEHPFEPLSREHLSRVLNREYMPYDRIIDVHVSQIRRALGQQADGSSFIRTLRSQGYVFVAEVASST</sequence>
<gene>
    <name evidence="10" type="ORF">LZ012_06555</name>
</gene>
<evidence type="ECO:0000259" key="8">
    <source>
        <dbReference type="PROSITE" id="PS50110"/>
    </source>
</evidence>
<comment type="caution">
    <text evidence="10">The sequence shown here is derived from an EMBL/GenBank/DDBJ whole genome shotgun (WGS) entry which is preliminary data.</text>
</comment>
<evidence type="ECO:0000256" key="5">
    <source>
        <dbReference type="ARBA" id="ARBA00023163"/>
    </source>
</evidence>
<keyword evidence="1 6" id="KW-0597">Phosphoprotein</keyword>
<dbReference type="InterPro" id="IPR036388">
    <property type="entry name" value="WH-like_DNA-bd_sf"/>
</dbReference>